<feature type="transmembrane region" description="Helical" evidence="1">
    <location>
        <begin position="40"/>
        <end position="73"/>
    </location>
</feature>
<comment type="caution">
    <text evidence="2">The sequence shown here is derived from an EMBL/GenBank/DDBJ whole genome shotgun (WGS) entry which is preliminary data.</text>
</comment>
<keyword evidence="1" id="KW-0812">Transmembrane</keyword>
<protein>
    <submittedName>
        <fullName evidence="2">Uncharacterized protein</fullName>
    </submittedName>
</protein>
<feature type="transmembrane region" description="Helical" evidence="1">
    <location>
        <begin position="7"/>
        <end position="34"/>
    </location>
</feature>
<gene>
    <name evidence="2" type="ORF">EDD27_0843</name>
</gene>
<proteinExistence type="predicted"/>
<dbReference type="Proteomes" id="UP000284824">
    <property type="component" value="Unassembled WGS sequence"/>
</dbReference>
<dbReference type="EMBL" id="SAUN01000001">
    <property type="protein sequence ID" value="RVX38530.1"/>
    <property type="molecule type" value="Genomic_DNA"/>
</dbReference>
<dbReference type="AlphaFoldDB" id="A0A438LYD0"/>
<evidence type="ECO:0000256" key="1">
    <source>
        <dbReference type="SAM" id="Phobius"/>
    </source>
</evidence>
<reference evidence="2 3" key="1">
    <citation type="submission" date="2019-01" db="EMBL/GenBank/DDBJ databases">
        <title>Sequencing the genomes of 1000 actinobacteria strains.</title>
        <authorList>
            <person name="Klenk H.-P."/>
        </authorList>
    </citation>
    <scope>NUCLEOTIDE SEQUENCE [LARGE SCALE GENOMIC DNA]</scope>
    <source>
        <strain evidence="2 3">DSM 43925</strain>
    </source>
</reference>
<organism evidence="2 3">
    <name type="scientific">Nonomuraea polychroma</name>
    <dbReference type="NCBI Taxonomy" id="46176"/>
    <lineage>
        <taxon>Bacteria</taxon>
        <taxon>Bacillati</taxon>
        <taxon>Actinomycetota</taxon>
        <taxon>Actinomycetes</taxon>
        <taxon>Streptosporangiales</taxon>
        <taxon>Streptosporangiaceae</taxon>
        <taxon>Nonomuraea</taxon>
    </lineage>
</organism>
<name>A0A438LYD0_9ACTN</name>
<sequence>MTAVVAAVIVPVVVAVIVPVVVAVIVPVVVAVIVPVVVAVIVPVVVAVIVPVVVAVIVPVVVAVIVSVVVAVVTADEVMGRMALFLGPAFLRCSSPFSPWCAVQGAARRPIGRQPFRHVQASTGRGPRQPRVGGDP</sequence>
<keyword evidence="3" id="KW-1185">Reference proteome</keyword>
<accession>A0A438LYD0</accession>
<evidence type="ECO:0000313" key="3">
    <source>
        <dbReference type="Proteomes" id="UP000284824"/>
    </source>
</evidence>
<evidence type="ECO:0000313" key="2">
    <source>
        <dbReference type="EMBL" id="RVX38530.1"/>
    </source>
</evidence>
<keyword evidence="1" id="KW-0472">Membrane</keyword>
<keyword evidence="1" id="KW-1133">Transmembrane helix</keyword>